<keyword evidence="1" id="KW-1133">Transmembrane helix</keyword>
<keyword evidence="3" id="KW-1185">Reference proteome</keyword>
<dbReference type="OrthoDB" id="73873at2"/>
<organism evidence="2 3">
    <name type="scientific">Deinococcus maricopensis (strain DSM 21211 / LMG 22137 / NRRL B-23946 / LB-34)</name>
    <dbReference type="NCBI Taxonomy" id="709986"/>
    <lineage>
        <taxon>Bacteria</taxon>
        <taxon>Thermotogati</taxon>
        <taxon>Deinococcota</taxon>
        <taxon>Deinococci</taxon>
        <taxon>Deinococcales</taxon>
        <taxon>Deinococcaceae</taxon>
        <taxon>Deinococcus</taxon>
    </lineage>
</organism>
<accession>E8U5S4</accession>
<feature type="transmembrane region" description="Helical" evidence="1">
    <location>
        <begin position="45"/>
        <end position="68"/>
    </location>
</feature>
<dbReference type="KEGG" id="dmr:Deima_0757"/>
<dbReference type="RefSeq" id="WP_013555918.1">
    <property type="nucleotide sequence ID" value="NC_014958.1"/>
</dbReference>
<dbReference type="EMBL" id="CP002454">
    <property type="protein sequence ID" value="ADV66413.1"/>
    <property type="molecule type" value="Genomic_DNA"/>
</dbReference>
<reference evidence="3" key="2">
    <citation type="submission" date="2011-01" db="EMBL/GenBank/DDBJ databases">
        <title>The complete genome of Deinococcus maricopensis DSM 21211.</title>
        <authorList>
            <consortium name="US DOE Joint Genome Institute (JGI-PGF)"/>
            <person name="Lucas S."/>
            <person name="Copeland A."/>
            <person name="Lapidus A."/>
            <person name="Goodwin L."/>
            <person name="Pitluck S."/>
            <person name="Kyrpides N."/>
            <person name="Mavromatis K."/>
            <person name="Pagani I."/>
            <person name="Ivanova N."/>
            <person name="Ovchinnikova G."/>
            <person name="Zeytun A."/>
            <person name="Detter J.C."/>
            <person name="Han C."/>
            <person name="Land M."/>
            <person name="Hauser L."/>
            <person name="Markowitz V."/>
            <person name="Cheng J.-F."/>
            <person name="Hugenholtz P."/>
            <person name="Woyke T."/>
            <person name="Wu D."/>
            <person name="Pukall R."/>
            <person name="Gehrich-Schroeter G."/>
            <person name="Brambilla E."/>
            <person name="Klenk H.-P."/>
            <person name="Eisen J.A."/>
        </authorList>
    </citation>
    <scope>NUCLEOTIDE SEQUENCE [LARGE SCALE GENOMIC DNA]</scope>
    <source>
        <strain evidence="3">DSM 21211 / LMG 22137 / NRRL B-23946 / LB-34</strain>
    </source>
</reference>
<dbReference type="Proteomes" id="UP000008635">
    <property type="component" value="Chromosome"/>
</dbReference>
<dbReference type="STRING" id="709986.Deima_0757"/>
<evidence type="ECO:0000256" key="1">
    <source>
        <dbReference type="SAM" id="Phobius"/>
    </source>
</evidence>
<keyword evidence="1" id="KW-0812">Transmembrane</keyword>
<dbReference type="eggNOG" id="ENOG5032VJS">
    <property type="taxonomic scope" value="Bacteria"/>
</dbReference>
<evidence type="ECO:0000313" key="3">
    <source>
        <dbReference type="Proteomes" id="UP000008635"/>
    </source>
</evidence>
<protein>
    <recommendedName>
        <fullName evidence="4">Lipopolysaccharide assembly protein A domain-containing protein</fullName>
    </recommendedName>
</protein>
<evidence type="ECO:0008006" key="4">
    <source>
        <dbReference type="Google" id="ProtNLM"/>
    </source>
</evidence>
<proteinExistence type="predicted"/>
<reference evidence="2 3" key="1">
    <citation type="journal article" date="2011" name="Stand. Genomic Sci.">
        <title>Complete genome sequence of Deinococcus maricopensis type strain (LB-34).</title>
        <authorList>
            <person name="Pukall R."/>
            <person name="Zeytun A."/>
            <person name="Lucas S."/>
            <person name="Lapidus A."/>
            <person name="Hammon N."/>
            <person name="Deshpande S."/>
            <person name="Nolan M."/>
            <person name="Cheng J.F."/>
            <person name="Pitluck S."/>
            <person name="Liolios K."/>
            <person name="Pagani I."/>
            <person name="Mikhailova N."/>
            <person name="Ivanova N."/>
            <person name="Mavromatis K."/>
            <person name="Pati A."/>
            <person name="Tapia R."/>
            <person name="Han C."/>
            <person name="Goodwin L."/>
            <person name="Chen A."/>
            <person name="Palaniappan K."/>
            <person name="Land M."/>
            <person name="Hauser L."/>
            <person name="Chang Y.J."/>
            <person name="Jeffries C.D."/>
            <person name="Brambilla E.M."/>
            <person name="Rohde M."/>
            <person name="Goker M."/>
            <person name="Detter J.C."/>
            <person name="Woyke T."/>
            <person name="Bristow J."/>
            <person name="Eisen J.A."/>
            <person name="Markowitz V."/>
            <person name="Hugenholtz P."/>
            <person name="Kyrpides N.C."/>
            <person name="Klenk H.P."/>
        </authorList>
    </citation>
    <scope>NUCLEOTIDE SEQUENCE [LARGE SCALE GENOMIC DNA]</scope>
    <source>
        <strain evidence="3">DSM 21211 / LMG 22137 / NRRL B-23946 / LB-34</strain>
    </source>
</reference>
<dbReference type="HOGENOM" id="CLU_130831_0_0_0"/>
<keyword evidence="1" id="KW-0472">Membrane</keyword>
<evidence type="ECO:0000313" key="2">
    <source>
        <dbReference type="EMBL" id="ADV66413.1"/>
    </source>
</evidence>
<dbReference type="AlphaFoldDB" id="E8U5S4"/>
<name>E8U5S4_DEIML</name>
<gene>
    <name evidence="2" type="ordered locus">Deima_0757</name>
</gene>
<sequence length="161" mass="17892" precursor="true">MKFNTLLLIVVLVLLAVLAVLNLDSLLFGHTLRLGFATYERVPLGMILLITAGVLALLFSLLTSVSHLRAEADQARTLREMQTLRQSLDSAEASRFTQLQAYLEGRLNDLQARTADMEGVNARVDRVRDELSADIGELEDYLRRKLGDERPPLTGPSLTKS</sequence>